<dbReference type="Proteomes" id="UP000564385">
    <property type="component" value="Unassembled WGS sequence"/>
</dbReference>
<name>A0A852VDT1_9BACT</name>
<dbReference type="AlphaFoldDB" id="A0A852VDT1"/>
<sequence>MEIQTQGEEGCVEVEGSGLKCHKNLLMKMCTGIGCSRLKKVSVQIHFSVNLKFGESGSSYASIDLWLVGILNLDAALIDCA</sequence>
<evidence type="ECO:0000313" key="1">
    <source>
        <dbReference type="EMBL" id="NYF91033.1"/>
    </source>
</evidence>
<comment type="caution">
    <text evidence="1">The sequence shown here is derived from an EMBL/GenBank/DDBJ whole genome shotgun (WGS) entry which is preliminary data.</text>
</comment>
<organism evidence="1 2">
    <name type="scientific">Tunturiibacter lichenicola</name>
    <dbReference type="NCBI Taxonomy" id="2051959"/>
    <lineage>
        <taxon>Bacteria</taxon>
        <taxon>Pseudomonadati</taxon>
        <taxon>Acidobacteriota</taxon>
        <taxon>Terriglobia</taxon>
        <taxon>Terriglobales</taxon>
        <taxon>Acidobacteriaceae</taxon>
        <taxon>Tunturiibacter</taxon>
    </lineage>
</organism>
<dbReference type="EMBL" id="JACCCU010000002">
    <property type="protein sequence ID" value="NYF91033.1"/>
    <property type="molecule type" value="Genomic_DNA"/>
</dbReference>
<evidence type="ECO:0000313" key="2">
    <source>
        <dbReference type="Proteomes" id="UP000564385"/>
    </source>
</evidence>
<accession>A0A852VDT1</accession>
<proteinExistence type="predicted"/>
<reference evidence="1 2" key="1">
    <citation type="submission" date="2020-07" db="EMBL/GenBank/DDBJ databases">
        <title>Genomic Encyclopedia of Type Strains, Phase IV (KMG-V): Genome sequencing to study the core and pangenomes of soil and plant-associated prokaryotes.</title>
        <authorList>
            <person name="Whitman W."/>
        </authorList>
    </citation>
    <scope>NUCLEOTIDE SEQUENCE [LARGE SCALE GENOMIC DNA]</scope>
    <source>
        <strain evidence="1 2">M8UP22</strain>
    </source>
</reference>
<protein>
    <submittedName>
        <fullName evidence="1">Uncharacterized protein</fullName>
    </submittedName>
</protein>
<gene>
    <name evidence="1" type="ORF">HDF08_003135</name>
</gene>